<evidence type="ECO:0000313" key="1">
    <source>
        <dbReference type="EMBL" id="SUI87926.1"/>
    </source>
</evidence>
<organism evidence="1 2">
    <name type="scientific">Shewanella morhuae</name>
    <dbReference type="NCBI Taxonomy" id="365591"/>
    <lineage>
        <taxon>Bacteria</taxon>
        <taxon>Pseudomonadati</taxon>
        <taxon>Pseudomonadota</taxon>
        <taxon>Gammaproteobacteria</taxon>
        <taxon>Alteromonadales</taxon>
        <taxon>Shewanellaceae</taxon>
        <taxon>Shewanella</taxon>
    </lineage>
</organism>
<gene>
    <name evidence="1" type="ORF">NCTC10736_02959</name>
</gene>
<protein>
    <submittedName>
        <fullName evidence="1">Uncharacterized protein</fullName>
    </submittedName>
</protein>
<reference evidence="1 2" key="1">
    <citation type="submission" date="2018-06" db="EMBL/GenBank/DDBJ databases">
        <authorList>
            <consortium name="Pathogen Informatics"/>
            <person name="Doyle S."/>
        </authorList>
    </citation>
    <scope>NUCLEOTIDE SEQUENCE [LARGE SCALE GENOMIC DNA]</scope>
    <source>
        <strain evidence="1 2">NCTC10736</strain>
    </source>
</reference>
<proteinExistence type="predicted"/>
<evidence type="ECO:0000313" key="2">
    <source>
        <dbReference type="Proteomes" id="UP000255061"/>
    </source>
</evidence>
<dbReference type="EMBL" id="UGYV01000001">
    <property type="protein sequence ID" value="SUI87926.1"/>
    <property type="molecule type" value="Genomic_DNA"/>
</dbReference>
<sequence length="60" mass="6824">MMAELYSAIDFIRQAKQSTPKKANNSINERISPKVCVDAIKAIRQNTSISQFFNCIFLQT</sequence>
<dbReference type="Proteomes" id="UP000255061">
    <property type="component" value="Unassembled WGS sequence"/>
</dbReference>
<dbReference type="AlphaFoldDB" id="A0A380AUJ7"/>
<name>A0A380AUJ7_9GAMM</name>
<accession>A0A380AUJ7</accession>